<feature type="transmembrane region" description="Helical" evidence="1">
    <location>
        <begin position="24"/>
        <end position="42"/>
    </location>
</feature>
<name>A0A1A9WGR0_9MUSC</name>
<proteinExistence type="predicted"/>
<dbReference type="VEuPathDB" id="VectorBase:GBRI019088"/>
<keyword evidence="1" id="KW-0472">Membrane</keyword>
<evidence type="ECO:0000313" key="2">
    <source>
        <dbReference type="EnsemblMetazoa" id="GBRI019088-PA"/>
    </source>
</evidence>
<dbReference type="AlphaFoldDB" id="A0A1A9WGR0"/>
<dbReference type="EnsemblMetazoa" id="GBRI019088-RA">
    <property type="protein sequence ID" value="GBRI019088-PA"/>
    <property type="gene ID" value="GBRI019088"/>
</dbReference>
<evidence type="ECO:0000313" key="3">
    <source>
        <dbReference type="Proteomes" id="UP000091820"/>
    </source>
</evidence>
<organism evidence="2 3">
    <name type="scientific">Glossina brevipalpis</name>
    <dbReference type="NCBI Taxonomy" id="37001"/>
    <lineage>
        <taxon>Eukaryota</taxon>
        <taxon>Metazoa</taxon>
        <taxon>Ecdysozoa</taxon>
        <taxon>Arthropoda</taxon>
        <taxon>Hexapoda</taxon>
        <taxon>Insecta</taxon>
        <taxon>Pterygota</taxon>
        <taxon>Neoptera</taxon>
        <taxon>Endopterygota</taxon>
        <taxon>Diptera</taxon>
        <taxon>Brachycera</taxon>
        <taxon>Muscomorpha</taxon>
        <taxon>Hippoboscoidea</taxon>
        <taxon>Glossinidae</taxon>
        <taxon>Glossina</taxon>
    </lineage>
</organism>
<protein>
    <submittedName>
        <fullName evidence="2">Uncharacterized protein</fullName>
    </submittedName>
</protein>
<sequence length="157" mass="17884">MIVKSSDLISIEFSIGLDFVELEVLNYIIIMISMYILVKLCIQKSKIRQVADKFGILNFELIKWSNGVSHVPLLIPILRTQAVFYDITNWQLSPEREAPKKTGINTFRHHSNDYCRYCPISNSYENVLLCVIVTQAYANTGSKIRLVSEIENGIAAL</sequence>
<accession>A0A1A9WGR0</accession>
<dbReference type="Proteomes" id="UP000091820">
    <property type="component" value="Unassembled WGS sequence"/>
</dbReference>
<keyword evidence="1" id="KW-0812">Transmembrane</keyword>
<keyword evidence="3" id="KW-1185">Reference proteome</keyword>
<evidence type="ECO:0000256" key="1">
    <source>
        <dbReference type="SAM" id="Phobius"/>
    </source>
</evidence>
<reference evidence="3" key="1">
    <citation type="submission" date="2014-03" db="EMBL/GenBank/DDBJ databases">
        <authorList>
            <person name="Aksoy S."/>
            <person name="Warren W."/>
            <person name="Wilson R.K."/>
        </authorList>
    </citation>
    <scope>NUCLEOTIDE SEQUENCE [LARGE SCALE GENOMIC DNA]</scope>
    <source>
        <strain evidence="3">IAEA</strain>
    </source>
</reference>
<reference evidence="2" key="2">
    <citation type="submission" date="2020-05" db="UniProtKB">
        <authorList>
            <consortium name="EnsemblMetazoa"/>
        </authorList>
    </citation>
    <scope>IDENTIFICATION</scope>
    <source>
        <strain evidence="2">IAEA</strain>
    </source>
</reference>
<keyword evidence="1" id="KW-1133">Transmembrane helix</keyword>